<accession>A0AAU9DCQ6</accession>
<evidence type="ECO:0000256" key="1">
    <source>
        <dbReference type="ARBA" id="ARBA00010466"/>
    </source>
</evidence>
<sequence length="315" mass="34899">MTHNDFTDRDLLLKAAILYYEQNMTQEQIAKIIGISRPAVSKILQNARDQHLVEFFVKDFSKRTVELEIEIQKKYNLKTVKVVSNRFNRTTEAIEMQVGFLSAQYLQSIVKDVSSIGIGWGNAVSKFVDETDYFLARKLTVTPLVGGLGLLNLDIHANNLASKLATKLGCQYSTFYAPVIAASAKEAKELKESELVSSCIEAAKNVDVAFIGVGNDVESSTWRKLEYISESETKELTKAGAIGDVVADFFDRDGQRVHTGFSNRLIGVTIDDLKKIPNVVAMAVGTKKTQSVKVLLENKIINALMIDQDLAEQIG</sequence>
<dbReference type="SUPFAM" id="SSF100950">
    <property type="entry name" value="NagB/RpiA/CoA transferase-like"/>
    <property type="match status" value="1"/>
</dbReference>
<dbReference type="SUPFAM" id="SSF88659">
    <property type="entry name" value="Sigma3 and sigma4 domains of RNA polymerase sigma factors"/>
    <property type="match status" value="1"/>
</dbReference>
<dbReference type="InterPro" id="IPR001387">
    <property type="entry name" value="Cro/C1-type_HTH"/>
</dbReference>
<dbReference type="PANTHER" id="PTHR34294:SF12">
    <property type="entry name" value="SUGAR-BINDING TRANSCRIPTIONAL REGULATOR"/>
    <property type="match status" value="1"/>
</dbReference>
<keyword evidence="4" id="KW-0804">Transcription</keyword>
<dbReference type="GO" id="GO:0003700">
    <property type="term" value="F:DNA-binding transcription factor activity"/>
    <property type="evidence" value="ECO:0007669"/>
    <property type="project" value="InterPro"/>
</dbReference>
<dbReference type="GO" id="GO:0006352">
    <property type="term" value="P:DNA-templated transcription initiation"/>
    <property type="evidence" value="ECO:0007669"/>
    <property type="project" value="InterPro"/>
</dbReference>
<feature type="domain" description="HTH cro/C1-type" evidence="5">
    <location>
        <begin position="21"/>
        <end position="48"/>
    </location>
</feature>
<dbReference type="InterPro" id="IPR007324">
    <property type="entry name" value="Sugar-bd_dom_put"/>
</dbReference>
<dbReference type="InterPro" id="IPR037171">
    <property type="entry name" value="NagB/RpiA_transferase-like"/>
</dbReference>
<dbReference type="Pfam" id="PF04545">
    <property type="entry name" value="Sigma70_r4"/>
    <property type="match status" value="1"/>
</dbReference>
<gene>
    <name evidence="6" type="ORF">XA3_00110</name>
</gene>
<evidence type="ECO:0000256" key="3">
    <source>
        <dbReference type="ARBA" id="ARBA00023125"/>
    </source>
</evidence>
<dbReference type="Pfam" id="PF04198">
    <property type="entry name" value="Sugar-bind"/>
    <property type="match status" value="1"/>
</dbReference>
<dbReference type="InterPro" id="IPR007630">
    <property type="entry name" value="RNA_pol_sigma70_r4"/>
</dbReference>
<organism evidence="6 7">
    <name type="scientific">Xylocopilactobacillus apicola</name>
    <dbReference type="NCBI Taxonomy" id="2932184"/>
    <lineage>
        <taxon>Bacteria</taxon>
        <taxon>Bacillati</taxon>
        <taxon>Bacillota</taxon>
        <taxon>Bacilli</taxon>
        <taxon>Lactobacillales</taxon>
        <taxon>Lactobacillaceae</taxon>
        <taxon>Xylocopilactobacillus</taxon>
    </lineage>
</organism>
<dbReference type="KEGG" id="xap:XA3_00110"/>
<keyword evidence="2" id="KW-0805">Transcription regulation</keyword>
<keyword evidence="7" id="KW-1185">Reference proteome</keyword>
<dbReference type="Gene3D" id="3.40.50.1360">
    <property type="match status" value="1"/>
</dbReference>
<reference evidence="6 7" key="1">
    <citation type="journal article" date="2023" name="Microbiol. Spectr.">
        <title>Symbiosis of Carpenter Bees with Uncharacterized Lactic Acid Bacteria Showing NAD Auxotrophy.</title>
        <authorList>
            <person name="Kawasaki S."/>
            <person name="Ozawa K."/>
            <person name="Mori T."/>
            <person name="Yamamoto A."/>
            <person name="Ito M."/>
            <person name="Ohkuma M."/>
            <person name="Sakamoto M."/>
            <person name="Matsutani M."/>
        </authorList>
    </citation>
    <scope>NUCLEOTIDE SEQUENCE [LARGE SCALE GENOMIC DNA]</scope>
    <source>
        <strain evidence="6 7">XA3</strain>
    </source>
</reference>
<dbReference type="GO" id="GO:0003677">
    <property type="term" value="F:DNA binding"/>
    <property type="evidence" value="ECO:0007669"/>
    <property type="project" value="UniProtKB-KW"/>
</dbReference>
<proteinExistence type="inferred from homology"/>
<dbReference type="InterPro" id="IPR013324">
    <property type="entry name" value="RNA_pol_sigma_r3/r4-like"/>
</dbReference>
<name>A0AAU9DCQ6_9LACO</name>
<evidence type="ECO:0000256" key="2">
    <source>
        <dbReference type="ARBA" id="ARBA00023015"/>
    </source>
</evidence>
<evidence type="ECO:0000259" key="5">
    <source>
        <dbReference type="PROSITE" id="PS50943"/>
    </source>
</evidence>
<dbReference type="Gene3D" id="1.10.10.60">
    <property type="entry name" value="Homeodomain-like"/>
    <property type="match status" value="1"/>
</dbReference>
<dbReference type="AlphaFoldDB" id="A0AAU9DCQ6"/>
<evidence type="ECO:0000256" key="4">
    <source>
        <dbReference type="ARBA" id="ARBA00023163"/>
    </source>
</evidence>
<comment type="similarity">
    <text evidence="1">Belongs to the SorC transcriptional regulatory family.</text>
</comment>
<protein>
    <submittedName>
        <fullName evidence="6">Sugar-binding protein</fullName>
    </submittedName>
</protein>
<keyword evidence="3" id="KW-0238">DNA-binding</keyword>
<dbReference type="PROSITE" id="PS50943">
    <property type="entry name" value="HTH_CROC1"/>
    <property type="match status" value="1"/>
</dbReference>
<evidence type="ECO:0000313" key="6">
    <source>
        <dbReference type="EMBL" id="BDR57570.1"/>
    </source>
</evidence>
<dbReference type="InterPro" id="IPR051054">
    <property type="entry name" value="SorC_transcr_regulators"/>
</dbReference>
<dbReference type="RefSeq" id="WP_317635530.1">
    <property type="nucleotide sequence ID" value="NZ_AP026802.1"/>
</dbReference>
<dbReference type="EMBL" id="AP026802">
    <property type="protein sequence ID" value="BDR57570.1"/>
    <property type="molecule type" value="Genomic_DNA"/>
</dbReference>
<dbReference type="GO" id="GO:0030246">
    <property type="term" value="F:carbohydrate binding"/>
    <property type="evidence" value="ECO:0007669"/>
    <property type="project" value="InterPro"/>
</dbReference>
<dbReference type="PANTHER" id="PTHR34294">
    <property type="entry name" value="TRANSCRIPTIONAL REGULATOR-RELATED"/>
    <property type="match status" value="1"/>
</dbReference>
<dbReference type="Proteomes" id="UP001321861">
    <property type="component" value="Chromosome"/>
</dbReference>
<evidence type="ECO:0000313" key="7">
    <source>
        <dbReference type="Proteomes" id="UP001321861"/>
    </source>
</evidence>